<dbReference type="EMBL" id="JBJVNI010000002">
    <property type="protein sequence ID" value="MFM9607694.1"/>
    <property type="molecule type" value="Genomic_DNA"/>
</dbReference>
<keyword evidence="2" id="KW-0732">Signal</keyword>
<evidence type="ECO:0000313" key="3">
    <source>
        <dbReference type="EMBL" id="MFM9607694.1"/>
    </source>
</evidence>
<sequence>MRSRTLKTLAVAAALPLALAACSSNSDSDAKPAAAKATPAKPADPNKGILTGTELKKALAPATYFAAGFELDATVTRDTGDTYRAPETTAQKPDCAGFGGTAWIELTGIKGVSFAQASYLNKNTTAQLDQEIDAYRGTTSADVMTALKKVVAACPSYTDSDTKSKVKITGTTTPALGDEAYTITLTSDAWETGTTLIASRVGTNVVSVLSTDGPANGSASAKKLAEKLVTALNAK</sequence>
<protein>
    <recommendedName>
        <fullName evidence="5">PknH-like extracellular domain-containing protein</fullName>
    </recommendedName>
</protein>
<dbReference type="PROSITE" id="PS51257">
    <property type="entry name" value="PROKAR_LIPOPROTEIN"/>
    <property type="match status" value="1"/>
</dbReference>
<dbReference type="Proteomes" id="UP001631957">
    <property type="component" value="Unassembled WGS sequence"/>
</dbReference>
<keyword evidence="4" id="KW-1185">Reference proteome</keyword>
<evidence type="ECO:0008006" key="5">
    <source>
        <dbReference type="Google" id="ProtNLM"/>
    </source>
</evidence>
<organism evidence="3 4">
    <name type="scientific">Streptomyces niveiscabiei</name>
    <dbReference type="NCBI Taxonomy" id="164115"/>
    <lineage>
        <taxon>Bacteria</taxon>
        <taxon>Bacillati</taxon>
        <taxon>Actinomycetota</taxon>
        <taxon>Actinomycetes</taxon>
        <taxon>Kitasatosporales</taxon>
        <taxon>Streptomycetaceae</taxon>
        <taxon>Streptomyces</taxon>
    </lineage>
</organism>
<proteinExistence type="predicted"/>
<accession>A0ABW9HI22</accession>
<feature type="signal peptide" evidence="2">
    <location>
        <begin position="1"/>
        <end position="20"/>
    </location>
</feature>
<evidence type="ECO:0000313" key="4">
    <source>
        <dbReference type="Proteomes" id="UP001631957"/>
    </source>
</evidence>
<dbReference type="RefSeq" id="WP_409120355.1">
    <property type="nucleotide sequence ID" value="NZ_JBJVNI010000002.1"/>
</dbReference>
<name>A0ABW9HI22_9ACTN</name>
<reference evidence="3 4" key="1">
    <citation type="submission" date="2024-12" db="EMBL/GenBank/DDBJ databases">
        <title>Forecasting of Potato common scab and diversities of Pathogenic streptomyces spp. in china.</title>
        <authorList>
            <person name="Handique U."/>
            <person name="Wu J."/>
        </authorList>
    </citation>
    <scope>NUCLEOTIDE SEQUENCE [LARGE SCALE GENOMIC DNA]</scope>
    <source>
        <strain evidence="3 4">ZRIMU1530</strain>
    </source>
</reference>
<feature type="chain" id="PRO_5046875090" description="PknH-like extracellular domain-containing protein" evidence="2">
    <location>
        <begin position="21"/>
        <end position="235"/>
    </location>
</feature>
<feature type="region of interest" description="Disordered" evidence="1">
    <location>
        <begin position="30"/>
        <end position="49"/>
    </location>
</feature>
<comment type="caution">
    <text evidence="3">The sequence shown here is derived from an EMBL/GenBank/DDBJ whole genome shotgun (WGS) entry which is preliminary data.</text>
</comment>
<feature type="compositionally biased region" description="Low complexity" evidence="1">
    <location>
        <begin position="30"/>
        <end position="47"/>
    </location>
</feature>
<evidence type="ECO:0000256" key="2">
    <source>
        <dbReference type="SAM" id="SignalP"/>
    </source>
</evidence>
<evidence type="ECO:0000256" key="1">
    <source>
        <dbReference type="SAM" id="MobiDB-lite"/>
    </source>
</evidence>
<gene>
    <name evidence="3" type="ORF">ACKI18_03105</name>
</gene>